<comment type="caution">
    <text evidence="3">The sequence shown here is derived from an EMBL/GenBank/DDBJ whole genome shotgun (WGS) entry which is preliminary data.</text>
</comment>
<proteinExistence type="predicted"/>
<feature type="transmembrane region" description="Helical" evidence="1">
    <location>
        <begin position="207"/>
        <end position="231"/>
    </location>
</feature>
<evidence type="ECO:0000256" key="1">
    <source>
        <dbReference type="SAM" id="Phobius"/>
    </source>
</evidence>
<keyword evidence="1" id="KW-0812">Transmembrane</keyword>
<dbReference type="AlphaFoldDB" id="A0A7X5UDD6"/>
<feature type="domain" description="CAAX prenyl protease 2/Lysostaphin resistance protein A-like" evidence="2">
    <location>
        <begin position="145"/>
        <end position="233"/>
    </location>
</feature>
<gene>
    <name evidence="3" type="ORF">HBF25_17545</name>
</gene>
<feature type="transmembrane region" description="Helical" evidence="1">
    <location>
        <begin position="99"/>
        <end position="119"/>
    </location>
</feature>
<dbReference type="GO" id="GO:0006508">
    <property type="term" value="P:proteolysis"/>
    <property type="evidence" value="ECO:0007669"/>
    <property type="project" value="UniProtKB-KW"/>
</dbReference>
<feature type="transmembrane region" description="Helical" evidence="1">
    <location>
        <begin position="16"/>
        <end position="37"/>
    </location>
</feature>
<sequence length="249" mass="27562">MAPFDWVVAHDPLGTFAWVVLAVMLAWIAFVEPWLGFVSHRRFLVALERQPDARRRFYLQWTIMLAVLGGVVLFAFAVVPGLNWSALGMRADISRIDPMMIVVLVGGGMAGVLIAAVLARRRSAPVPLVGNITALLPATVNERRYFILLSFAAGIFEEIVWRGMVVFAVYAVAPHAAIYWPLAISALTFGIVHVYQGARGVLATTYLGGVLCWLYLYSGSLWLPMVFHVLIDLRVAFVQPLRQQDPLAV</sequence>
<evidence type="ECO:0000313" key="3">
    <source>
        <dbReference type="EMBL" id="NII08192.1"/>
    </source>
</evidence>
<dbReference type="Pfam" id="PF02517">
    <property type="entry name" value="Rce1-like"/>
    <property type="match status" value="1"/>
</dbReference>
<evidence type="ECO:0000313" key="4">
    <source>
        <dbReference type="Proteomes" id="UP000490980"/>
    </source>
</evidence>
<dbReference type="RefSeq" id="WP_166950702.1">
    <property type="nucleotide sequence ID" value="NZ_JAARLZ010000010.1"/>
</dbReference>
<reference evidence="3 4" key="1">
    <citation type="submission" date="2020-03" db="EMBL/GenBank/DDBJ databases">
        <authorList>
            <person name="Lai Q."/>
        </authorList>
    </citation>
    <scope>NUCLEOTIDE SEQUENCE [LARGE SCALE GENOMIC DNA]</scope>
    <source>
        <strain evidence="3 4">CCUG 25036</strain>
    </source>
</reference>
<keyword evidence="3" id="KW-0482">Metalloprotease</keyword>
<keyword evidence="3" id="KW-0645">Protease</keyword>
<feature type="transmembrane region" description="Helical" evidence="1">
    <location>
        <begin position="178"/>
        <end position="195"/>
    </location>
</feature>
<dbReference type="GO" id="GO:0004175">
    <property type="term" value="F:endopeptidase activity"/>
    <property type="evidence" value="ECO:0007669"/>
    <property type="project" value="UniProtKB-ARBA"/>
</dbReference>
<feature type="transmembrane region" description="Helical" evidence="1">
    <location>
        <begin position="58"/>
        <end position="79"/>
    </location>
</feature>
<keyword evidence="4" id="KW-1185">Reference proteome</keyword>
<dbReference type="EMBL" id="JAARLZ010000010">
    <property type="protein sequence ID" value="NII08192.1"/>
    <property type="molecule type" value="Genomic_DNA"/>
</dbReference>
<dbReference type="InterPro" id="IPR003675">
    <property type="entry name" value="Rce1/LyrA-like_dom"/>
</dbReference>
<evidence type="ECO:0000259" key="2">
    <source>
        <dbReference type="Pfam" id="PF02517"/>
    </source>
</evidence>
<feature type="transmembrane region" description="Helical" evidence="1">
    <location>
        <begin position="145"/>
        <end position="172"/>
    </location>
</feature>
<protein>
    <submittedName>
        <fullName evidence="3">CPBP family intramembrane metalloprotease</fullName>
    </submittedName>
</protein>
<name>A0A7X5UDD6_9GAMM</name>
<organism evidence="3 4">
    <name type="scientific">Luteibacter anthropi</name>
    <dbReference type="NCBI Taxonomy" id="564369"/>
    <lineage>
        <taxon>Bacteria</taxon>
        <taxon>Pseudomonadati</taxon>
        <taxon>Pseudomonadota</taxon>
        <taxon>Gammaproteobacteria</taxon>
        <taxon>Lysobacterales</taxon>
        <taxon>Rhodanobacteraceae</taxon>
        <taxon>Luteibacter</taxon>
    </lineage>
</organism>
<dbReference type="GO" id="GO:0080120">
    <property type="term" value="P:CAAX-box protein maturation"/>
    <property type="evidence" value="ECO:0007669"/>
    <property type="project" value="UniProtKB-ARBA"/>
</dbReference>
<dbReference type="Proteomes" id="UP000490980">
    <property type="component" value="Unassembled WGS sequence"/>
</dbReference>
<keyword evidence="1" id="KW-1133">Transmembrane helix</keyword>
<keyword evidence="3" id="KW-0378">Hydrolase</keyword>
<keyword evidence="1" id="KW-0472">Membrane</keyword>
<dbReference type="GO" id="GO:0008237">
    <property type="term" value="F:metallopeptidase activity"/>
    <property type="evidence" value="ECO:0007669"/>
    <property type="project" value="UniProtKB-KW"/>
</dbReference>
<accession>A0A7X5UDD6</accession>